<protein>
    <recommendedName>
        <fullName evidence="2">DNA mitochondrial polymerase exonuclease domain-containing protein</fullName>
    </recommendedName>
</protein>
<dbReference type="GO" id="GO:0006264">
    <property type="term" value="P:mitochondrial DNA replication"/>
    <property type="evidence" value="ECO:0007669"/>
    <property type="project" value="TreeGrafter"/>
</dbReference>
<dbReference type="AlphaFoldDB" id="A0A9D3Q722"/>
<dbReference type="GO" id="GO:0008408">
    <property type="term" value="F:3'-5' exonuclease activity"/>
    <property type="evidence" value="ECO:0007669"/>
    <property type="project" value="TreeGrafter"/>
</dbReference>
<dbReference type="EMBL" id="JAFDVH010000007">
    <property type="protein sequence ID" value="KAG7473954.1"/>
    <property type="molecule type" value="Genomic_DNA"/>
</dbReference>
<reference evidence="3" key="1">
    <citation type="submission" date="2021-01" db="EMBL/GenBank/DDBJ databases">
        <authorList>
            <person name="Zahm M."/>
            <person name="Roques C."/>
            <person name="Cabau C."/>
            <person name="Klopp C."/>
            <person name="Donnadieu C."/>
            <person name="Jouanno E."/>
            <person name="Lampietro C."/>
            <person name="Louis A."/>
            <person name="Herpin A."/>
            <person name="Echchiki A."/>
            <person name="Berthelot C."/>
            <person name="Parey E."/>
            <person name="Roest-Crollius H."/>
            <person name="Braasch I."/>
            <person name="Postlethwait J."/>
            <person name="Bobe J."/>
            <person name="Montfort J."/>
            <person name="Bouchez O."/>
            <person name="Begum T."/>
            <person name="Mejri S."/>
            <person name="Adams A."/>
            <person name="Chen W.-J."/>
            <person name="Guiguen Y."/>
        </authorList>
    </citation>
    <scope>NUCLEOTIDE SEQUENCE</scope>
    <source>
        <strain evidence="3">YG-15Mar2019-1</strain>
        <tissue evidence="3">Brain</tissue>
    </source>
</reference>
<dbReference type="PANTHER" id="PTHR10267">
    <property type="entry name" value="DNA POLYMERASE SUBUNIT GAMMA-1"/>
    <property type="match status" value="1"/>
</dbReference>
<comment type="caution">
    <text evidence="3">The sequence shown here is derived from an EMBL/GenBank/DDBJ whole genome shotgun (WGS) entry which is preliminary data.</text>
</comment>
<dbReference type="InterPro" id="IPR002297">
    <property type="entry name" value="DNA-dir_DNA_pol_A_mt"/>
</dbReference>
<gene>
    <name evidence="3" type="ORF">MATL_G00101240</name>
</gene>
<feature type="domain" description="DNA mitochondrial polymerase exonuclease" evidence="2">
    <location>
        <begin position="1"/>
        <end position="33"/>
    </location>
</feature>
<accession>A0A9D3Q722</accession>
<dbReference type="GO" id="GO:0003887">
    <property type="term" value="F:DNA-directed DNA polymerase activity"/>
    <property type="evidence" value="ECO:0007669"/>
    <property type="project" value="TreeGrafter"/>
</dbReference>
<dbReference type="GO" id="GO:0005760">
    <property type="term" value="C:gamma DNA polymerase complex"/>
    <property type="evidence" value="ECO:0007669"/>
    <property type="project" value="InterPro"/>
</dbReference>
<evidence type="ECO:0000256" key="1">
    <source>
        <dbReference type="SAM" id="Coils"/>
    </source>
</evidence>
<sequence>MADIRENFQDLMRYCALDIKATHKVFTEQLPLFMERYPHPVTLAGMLEMSVSYLSVNQNWGQYLEEAQGTFEELQREMKKSLMNLAGDACHFIQDQSYKEDPWLWDLEWDVQEFKQKLLGKKKSSKAKSPAESSATMDWDQGGAVLSRGQVVVE</sequence>
<name>A0A9D3Q722_MEGAT</name>
<organism evidence="3 4">
    <name type="scientific">Megalops atlanticus</name>
    <name type="common">Tarpon</name>
    <name type="synonym">Clupea gigantea</name>
    <dbReference type="NCBI Taxonomy" id="7932"/>
    <lineage>
        <taxon>Eukaryota</taxon>
        <taxon>Metazoa</taxon>
        <taxon>Chordata</taxon>
        <taxon>Craniata</taxon>
        <taxon>Vertebrata</taxon>
        <taxon>Euteleostomi</taxon>
        <taxon>Actinopterygii</taxon>
        <taxon>Neopterygii</taxon>
        <taxon>Teleostei</taxon>
        <taxon>Elopiformes</taxon>
        <taxon>Megalopidae</taxon>
        <taxon>Megalops</taxon>
    </lineage>
</organism>
<keyword evidence="1" id="KW-0175">Coiled coil</keyword>
<dbReference type="Pfam" id="PF18136">
    <property type="entry name" value="DNApol_Exo"/>
    <property type="match status" value="1"/>
</dbReference>
<evidence type="ECO:0000313" key="4">
    <source>
        <dbReference type="Proteomes" id="UP001046870"/>
    </source>
</evidence>
<dbReference type="GO" id="GO:0003677">
    <property type="term" value="F:DNA binding"/>
    <property type="evidence" value="ECO:0007669"/>
    <property type="project" value="InterPro"/>
</dbReference>
<dbReference type="Gene3D" id="3.30.420.390">
    <property type="match status" value="1"/>
</dbReference>
<evidence type="ECO:0000259" key="2">
    <source>
        <dbReference type="Pfam" id="PF18136"/>
    </source>
</evidence>
<evidence type="ECO:0000313" key="3">
    <source>
        <dbReference type="EMBL" id="KAG7473954.1"/>
    </source>
</evidence>
<dbReference type="InterPro" id="IPR041336">
    <property type="entry name" value="DNApol_Exo"/>
</dbReference>
<proteinExistence type="predicted"/>
<dbReference type="Proteomes" id="UP001046870">
    <property type="component" value="Chromosome 7"/>
</dbReference>
<feature type="coiled-coil region" evidence="1">
    <location>
        <begin position="57"/>
        <end position="84"/>
    </location>
</feature>
<dbReference type="OrthoDB" id="5588663at2759"/>
<keyword evidence="4" id="KW-1185">Reference proteome</keyword>
<dbReference type="PANTHER" id="PTHR10267:SF0">
    <property type="entry name" value="DNA POLYMERASE SUBUNIT GAMMA-1"/>
    <property type="match status" value="1"/>
</dbReference>